<keyword evidence="5" id="KW-1185">Reference proteome</keyword>
<evidence type="ECO:0000313" key="5">
    <source>
        <dbReference type="Proteomes" id="UP001595955"/>
    </source>
</evidence>
<evidence type="ECO:0000259" key="3">
    <source>
        <dbReference type="PROSITE" id="PS51186"/>
    </source>
</evidence>
<dbReference type="Pfam" id="PF00583">
    <property type="entry name" value="Acetyltransf_1"/>
    <property type="match status" value="1"/>
</dbReference>
<dbReference type="GO" id="GO:0016746">
    <property type="term" value="F:acyltransferase activity"/>
    <property type="evidence" value="ECO:0007669"/>
    <property type="project" value="UniProtKB-KW"/>
</dbReference>
<dbReference type="Proteomes" id="UP001595955">
    <property type="component" value="Unassembled WGS sequence"/>
</dbReference>
<dbReference type="EMBL" id="JBHSGF010000013">
    <property type="protein sequence ID" value="MFC4556495.1"/>
    <property type="molecule type" value="Genomic_DNA"/>
</dbReference>
<evidence type="ECO:0000256" key="2">
    <source>
        <dbReference type="ARBA" id="ARBA00023315"/>
    </source>
</evidence>
<dbReference type="RefSeq" id="WP_244925238.1">
    <property type="nucleotide sequence ID" value="NZ_CP033325.1"/>
</dbReference>
<keyword evidence="2 4" id="KW-0012">Acyltransferase</keyword>
<dbReference type="InterPro" id="IPR000182">
    <property type="entry name" value="GNAT_dom"/>
</dbReference>
<protein>
    <submittedName>
        <fullName evidence="4">GNAT family N-acetyltransferase</fullName>
        <ecNumber evidence="4">2.3.-.-</ecNumber>
    </submittedName>
</protein>
<dbReference type="PROSITE" id="PS51186">
    <property type="entry name" value="GNAT"/>
    <property type="match status" value="1"/>
</dbReference>
<feature type="domain" description="N-acetyltransferase" evidence="3">
    <location>
        <begin position="2"/>
        <end position="130"/>
    </location>
</feature>
<evidence type="ECO:0000313" key="4">
    <source>
        <dbReference type="EMBL" id="MFC4556495.1"/>
    </source>
</evidence>
<name>A0ABV9DCK1_9MICO</name>
<sequence length="166" mass="18333">MIALARMCPGDVPDLVEFLARADLTLSGLDDPDVRLWLLRDSSGQVHGSAGYELSSDERHALIRSVAVEEHLRGHGTGLELAGWALQHAAAEGARHAWLFSRRSGPFWQRLGFTAADRDELAEVLSNTRQVSLFRESGQLQREVAWARPLDHDASSYSSATTTEVR</sequence>
<evidence type="ECO:0000256" key="1">
    <source>
        <dbReference type="ARBA" id="ARBA00022679"/>
    </source>
</evidence>
<gene>
    <name evidence="4" type="ORF">ACFO3F_14695</name>
</gene>
<organism evidence="4 5">
    <name type="scientific">Georgenia faecalis</name>
    <dbReference type="NCBI Taxonomy" id="2483799"/>
    <lineage>
        <taxon>Bacteria</taxon>
        <taxon>Bacillati</taxon>
        <taxon>Actinomycetota</taxon>
        <taxon>Actinomycetes</taxon>
        <taxon>Micrococcales</taxon>
        <taxon>Bogoriellaceae</taxon>
        <taxon>Georgenia</taxon>
    </lineage>
</organism>
<dbReference type="InterPro" id="IPR016181">
    <property type="entry name" value="Acyl_CoA_acyltransferase"/>
</dbReference>
<dbReference type="EC" id="2.3.-.-" evidence="4"/>
<dbReference type="InterPro" id="IPR050832">
    <property type="entry name" value="Bact_Acetyltransf"/>
</dbReference>
<dbReference type="PANTHER" id="PTHR43877">
    <property type="entry name" value="AMINOALKYLPHOSPHONATE N-ACETYLTRANSFERASE-RELATED-RELATED"/>
    <property type="match status" value="1"/>
</dbReference>
<keyword evidence="1 4" id="KW-0808">Transferase</keyword>
<comment type="caution">
    <text evidence="4">The sequence shown here is derived from an EMBL/GenBank/DDBJ whole genome shotgun (WGS) entry which is preliminary data.</text>
</comment>
<dbReference type="CDD" id="cd04301">
    <property type="entry name" value="NAT_SF"/>
    <property type="match status" value="1"/>
</dbReference>
<proteinExistence type="predicted"/>
<dbReference type="Gene3D" id="3.40.630.30">
    <property type="match status" value="1"/>
</dbReference>
<reference evidence="5" key="1">
    <citation type="journal article" date="2019" name="Int. J. Syst. Evol. Microbiol.">
        <title>The Global Catalogue of Microorganisms (GCM) 10K type strain sequencing project: providing services to taxonomists for standard genome sequencing and annotation.</title>
        <authorList>
            <consortium name="The Broad Institute Genomics Platform"/>
            <consortium name="The Broad Institute Genome Sequencing Center for Infectious Disease"/>
            <person name="Wu L."/>
            <person name="Ma J."/>
        </authorList>
    </citation>
    <scope>NUCLEOTIDE SEQUENCE [LARGE SCALE GENOMIC DNA]</scope>
    <source>
        <strain evidence="5">JCM 3369</strain>
    </source>
</reference>
<accession>A0ABV9DCK1</accession>
<dbReference type="SUPFAM" id="SSF55729">
    <property type="entry name" value="Acyl-CoA N-acyltransferases (Nat)"/>
    <property type="match status" value="1"/>
</dbReference>